<evidence type="ECO:0008006" key="3">
    <source>
        <dbReference type="Google" id="ProtNLM"/>
    </source>
</evidence>
<evidence type="ECO:0000313" key="1">
    <source>
        <dbReference type="EMBL" id="PWW79681.1"/>
    </source>
</evidence>
<dbReference type="STRING" id="42249.A0A317T2M3"/>
<organism evidence="1 2">
    <name type="scientific">Tuber magnatum</name>
    <name type="common">white Piedmont truffle</name>
    <dbReference type="NCBI Taxonomy" id="42249"/>
    <lineage>
        <taxon>Eukaryota</taxon>
        <taxon>Fungi</taxon>
        <taxon>Dikarya</taxon>
        <taxon>Ascomycota</taxon>
        <taxon>Pezizomycotina</taxon>
        <taxon>Pezizomycetes</taxon>
        <taxon>Pezizales</taxon>
        <taxon>Tuberaceae</taxon>
        <taxon>Tuber</taxon>
    </lineage>
</organism>
<dbReference type="EMBL" id="PYWC01000007">
    <property type="protein sequence ID" value="PWW79681.1"/>
    <property type="molecule type" value="Genomic_DNA"/>
</dbReference>
<dbReference type="Proteomes" id="UP000246991">
    <property type="component" value="Unassembled WGS sequence"/>
</dbReference>
<name>A0A317T2M3_9PEZI</name>
<gene>
    <name evidence="1" type="ORF">C7212DRAFT_169887</name>
</gene>
<proteinExistence type="predicted"/>
<accession>A0A317T2M3</accession>
<evidence type="ECO:0000313" key="2">
    <source>
        <dbReference type="Proteomes" id="UP000246991"/>
    </source>
</evidence>
<keyword evidence="2" id="KW-1185">Reference proteome</keyword>
<dbReference type="OrthoDB" id="5422709at2759"/>
<reference evidence="1 2" key="1">
    <citation type="submission" date="2018-03" db="EMBL/GenBank/DDBJ databases">
        <title>Genomes of Pezizomycetes fungi and the evolution of truffles.</title>
        <authorList>
            <person name="Murat C."/>
            <person name="Payen T."/>
            <person name="Noel B."/>
            <person name="Kuo A."/>
            <person name="Martin F.M."/>
        </authorList>
    </citation>
    <scope>NUCLEOTIDE SEQUENCE [LARGE SCALE GENOMIC DNA]</scope>
    <source>
        <strain evidence="1">091103-1</strain>
    </source>
</reference>
<protein>
    <recommendedName>
        <fullName evidence="3">DDE-1 domain-containing protein</fullName>
    </recommendedName>
</protein>
<sequence length="107" mass="12211">EFFDYCLNAKIVPLFRPAHSTHLLQPLDVGLFRPLQHYYTNGLDSFIHKGHAGMSKGDFLPSVITCAPTLLHFNSLKLITPFSSRILMPARRLTFIPENILSTWEEV</sequence>
<feature type="non-terminal residue" evidence="1">
    <location>
        <position position="1"/>
    </location>
</feature>
<dbReference type="AlphaFoldDB" id="A0A317T2M3"/>
<comment type="caution">
    <text evidence="1">The sequence shown here is derived from an EMBL/GenBank/DDBJ whole genome shotgun (WGS) entry which is preliminary data.</text>
</comment>